<evidence type="ECO:0000259" key="7">
    <source>
        <dbReference type="Pfam" id="PF07195"/>
    </source>
</evidence>
<feature type="domain" description="Flagellar hook-associated protein 2 N-terminal" evidence="6">
    <location>
        <begin position="18"/>
        <end position="113"/>
    </location>
</feature>
<dbReference type="STRING" id="1471761.B0W44_16360"/>
<dbReference type="InterPro" id="IPR040026">
    <property type="entry name" value="FliD"/>
</dbReference>
<dbReference type="GO" id="GO:0005576">
    <property type="term" value="C:extracellular region"/>
    <property type="evidence" value="ECO:0007669"/>
    <property type="project" value="UniProtKB-SubCell"/>
</dbReference>
<evidence type="ECO:0000259" key="6">
    <source>
        <dbReference type="Pfam" id="PF02465"/>
    </source>
</evidence>
<dbReference type="EMBL" id="CP019699">
    <property type="protein sequence ID" value="AQS57089.1"/>
    <property type="molecule type" value="Genomic_DNA"/>
</dbReference>
<keyword evidence="9" id="KW-1185">Reference proteome</keyword>
<keyword evidence="5" id="KW-0964">Secreted</keyword>
<sequence length="506" mass="57157">MTEMVYSVNRTMFTGLATGLDTNQIIRDLMRVERLPLDRLNQNRQMLEWQREDYREMNRLFTSFREKVDALRLQSGFSVYNVVSSNEAALTSSVVGRPSQSMYSVEVVQLAQAGKHASATFDFAVAHPGQKFSEAEGWAGDFTFSVNGVEFNVTGEDTVESVVVKLNEKLYESGFRAEIDRNNVNQIVLKSDDVHSQAEISVAVEDNNVLSLAGLHPKNEPPQQAKIVINGVTLTSDTNRFTYDGIQMDVKQMTGGQTVNLSISRDVDAIFEKVKAFVEAYNDLIAKVNEKLGENRYRDYPPLTDEQREQLSETEIEKWEERARSGLIKNDPLLSRALSDLRLDFYSTVEGVGHLSEIGITVGDPVVGLSRYRDGGKLYIDEAKLREAISNDPDFVMNLFTVSGTSQDEAAKYKETGIAKRVYDSVNRVISQLNEKAGYPVSLSEADNSLIGKQLRDLDERISDMERRLQQIEDRYWRQFTALEKAMERLNQQNAWLMSQLGSMQG</sequence>
<keyword evidence="4 5" id="KW-0975">Bacterial flagellum</keyword>
<feature type="domain" description="Flagellar hook-associated protein 2 C-terminal" evidence="7">
    <location>
        <begin position="223"/>
        <end position="492"/>
    </location>
</feature>
<evidence type="ECO:0000313" key="9">
    <source>
        <dbReference type="Proteomes" id="UP000188603"/>
    </source>
</evidence>
<comment type="subcellular location">
    <subcellularLocation>
        <location evidence="5">Secreted</location>
    </subcellularLocation>
    <subcellularLocation>
        <location evidence="5">Bacterial flagellum</location>
    </subcellularLocation>
</comment>
<evidence type="ECO:0000256" key="5">
    <source>
        <dbReference type="RuleBase" id="RU362066"/>
    </source>
</evidence>
<dbReference type="Proteomes" id="UP000188603">
    <property type="component" value="Chromosome"/>
</dbReference>
<dbReference type="InterPro" id="IPR010809">
    <property type="entry name" value="FliD_C"/>
</dbReference>
<dbReference type="GO" id="GO:0009421">
    <property type="term" value="C:bacterial-type flagellum filament cap"/>
    <property type="evidence" value="ECO:0007669"/>
    <property type="project" value="InterPro"/>
</dbReference>
<accession>A0A1U9KAJ1</accession>
<dbReference type="Pfam" id="PF07195">
    <property type="entry name" value="FliD_C"/>
    <property type="match status" value="1"/>
</dbReference>
<evidence type="ECO:0000256" key="1">
    <source>
        <dbReference type="ARBA" id="ARBA00009764"/>
    </source>
</evidence>
<dbReference type="GO" id="GO:0071973">
    <property type="term" value="P:bacterial-type flagellum-dependent cell motility"/>
    <property type="evidence" value="ECO:0007669"/>
    <property type="project" value="TreeGrafter"/>
</dbReference>
<comment type="similarity">
    <text evidence="1 5">Belongs to the FliD family.</text>
</comment>
<protein>
    <recommendedName>
        <fullName evidence="5">Flagellar hook-associated protein 2</fullName>
        <shortName evidence="5">HAP2</shortName>
    </recommendedName>
    <alternativeName>
        <fullName evidence="5">Flagellar cap protein</fullName>
    </alternativeName>
</protein>
<name>A0A1U9KAJ1_9BACL</name>
<dbReference type="PANTHER" id="PTHR30288:SF0">
    <property type="entry name" value="FLAGELLAR HOOK-ASSOCIATED PROTEIN 2"/>
    <property type="match status" value="1"/>
</dbReference>
<comment type="function">
    <text evidence="5">Required for morphogenesis and for the elongation of the flagellar filament by facilitating polymerization of the flagellin monomers at the tip of growing filament. Forms a capping structure, which prevents flagellin subunits (transported through the central channel of the flagellum) from leaking out without polymerization at the distal end.</text>
</comment>
<comment type="subunit">
    <text evidence="2 5">Homopentamer.</text>
</comment>
<dbReference type="GO" id="GO:0007155">
    <property type="term" value="P:cell adhesion"/>
    <property type="evidence" value="ECO:0007669"/>
    <property type="project" value="InterPro"/>
</dbReference>
<gene>
    <name evidence="8" type="ORF">B0W44_16360</name>
</gene>
<dbReference type="GO" id="GO:0009424">
    <property type="term" value="C:bacterial-type flagellum hook"/>
    <property type="evidence" value="ECO:0007669"/>
    <property type="project" value="UniProtKB-UniRule"/>
</dbReference>
<evidence type="ECO:0000313" key="8">
    <source>
        <dbReference type="EMBL" id="AQS57089.1"/>
    </source>
</evidence>
<evidence type="ECO:0000256" key="2">
    <source>
        <dbReference type="ARBA" id="ARBA00011255"/>
    </source>
</evidence>
<keyword evidence="3" id="KW-0175">Coiled coil</keyword>
<dbReference type="PANTHER" id="PTHR30288">
    <property type="entry name" value="FLAGELLAR CAP/ASSEMBLY PROTEIN FLID"/>
    <property type="match status" value="1"/>
</dbReference>
<proteinExistence type="inferred from homology"/>
<reference evidence="8 9" key="1">
    <citation type="journal article" date="2015" name="Int. J. Syst. Evol. Microbiol.">
        <title>Novibacillus thermophilus gen. nov., sp. nov., a Gram-staining-negative and moderately thermophilic member of the family Thermoactinomycetaceae.</title>
        <authorList>
            <person name="Yang G."/>
            <person name="Chen J."/>
            <person name="Zhou S."/>
        </authorList>
    </citation>
    <scope>NUCLEOTIDE SEQUENCE [LARGE SCALE GENOMIC DNA]</scope>
    <source>
        <strain evidence="8 9">SG-1</strain>
    </source>
</reference>
<organism evidence="8 9">
    <name type="scientific">Novibacillus thermophilus</name>
    <dbReference type="NCBI Taxonomy" id="1471761"/>
    <lineage>
        <taxon>Bacteria</taxon>
        <taxon>Bacillati</taxon>
        <taxon>Bacillota</taxon>
        <taxon>Bacilli</taxon>
        <taxon>Bacillales</taxon>
        <taxon>Thermoactinomycetaceae</taxon>
        <taxon>Novibacillus</taxon>
    </lineage>
</organism>
<dbReference type="AlphaFoldDB" id="A0A1U9KAJ1"/>
<dbReference type="KEGG" id="ntr:B0W44_16360"/>
<evidence type="ECO:0000256" key="3">
    <source>
        <dbReference type="ARBA" id="ARBA00023054"/>
    </source>
</evidence>
<dbReference type="Pfam" id="PF02465">
    <property type="entry name" value="FliD_N"/>
    <property type="match status" value="1"/>
</dbReference>
<evidence type="ECO:0000256" key="4">
    <source>
        <dbReference type="ARBA" id="ARBA00023143"/>
    </source>
</evidence>
<dbReference type="InterPro" id="IPR003481">
    <property type="entry name" value="FliD_N"/>
</dbReference>